<evidence type="ECO:0000313" key="3">
    <source>
        <dbReference type="EMBL" id="TGJ70333.1"/>
    </source>
</evidence>
<dbReference type="Proteomes" id="UP000297595">
    <property type="component" value="Unassembled WGS sequence"/>
</dbReference>
<dbReference type="AlphaFoldDB" id="A0A8H2E456"/>
<feature type="compositionally biased region" description="Polar residues" evidence="1">
    <location>
        <begin position="98"/>
        <end position="107"/>
    </location>
</feature>
<keyword evidence="2" id="KW-0472">Membrane</keyword>
<proteinExistence type="predicted"/>
<feature type="transmembrane region" description="Helical" evidence="2">
    <location>
        <begin position="264"/>
        <end position="294"/>
    </location>
</feature>
<dbReference type="EMBL" id="SOZJ01000003">
    <property type="protein sequence ID" value="TGJ70333.1"/>
    <property type="molecule type" value="Genomic_DNA"/>
</dbReference>
<accession>A0A8H2E456</accession>
<comment type="caution">
    <text evidence="3">The sequence shown here is derived from an EMBL/GenBank/DDBJ whole genome shotgun (WGS) entry which is preliminary data.</text>
</comment>
<evidence type="ECO:0000256" key="1">
    <source>
        <dbReference type="SAM" id="MobiDB-lite"/>
    </source>
</evidence>
<name>A0A8H2E456_ORBOL</name>
<evidence type="ECO:0000256" key="2">
    <source>
        <dbReference type="SAM" id="Phobius"/>
    </source>
</evidence>
<feature type="region of interest" description="Disordered" evidence="1">
    <location>
        <begin position="98"/>
        <end position="117"/>
    </location>
</feature>
<evidence type="ECO:0000313" key="4">
    <source>
        <dbReference type="Proteomes" id="UP000297595"/>
    </source>
</evidence>
<keyword evidence="2" id="KW-1133">Transmembrane helix</keyword>
<protein>
    <submittedName>
        <fullName evidence="3">Uncharacterized protein</fullName>
    </submittedName>
</protein>
<organism evidence="3 4">
    <name type="scientific">Orbilia oligospora</name>
    <name type="common">Nematode-trapping fungus</name>
    <name type="synonym">Arthrobotrys oligospora</name>
    <dbReference type="NCBI Taxonomy" id="2813651"/>
    <lineage>
        <taxon>Eukaryota</taxon>
        <taxon>Fungi</taxon>
        <taxon>Dikarya</taxon>
        <taxon>Ascomycota</taxon>
        <taxon>Pezizomycotina</taxon>
        <taxon>Orbiliomycetes</taxon>
        <taxon>Orbiliales</taxon>
        <taxon>Orbiliaceae</taxon>
        <taxon>Orbilia</taxon>
    </lineage>
</organism>
<keyword evidence="2" id="KW-0812">Transmembrane</keyword>
<reference evidence="3 4" key="1">
    <citation type="submission" date="2019-03" db="EMBL/GenBank/DDBJ databases">
        <title>Nematode-trapping fungi genome.</title>
        <authorList>
            <person name="Vidal-Diez De Ulzurrun G."/>
        </authorList>
    </citation>
    <scope>NUCLEOTIDE SEQUENCE [LARGE SCALE GENOMIC DNA]</scope>
    <source>
        <strain evidence="3 4">TWF154</strain>
    </source>
</reference>
<sequence>MFTQVLRFQKINTSTTVKTSLVSKRSSIWCQDDFDCPFDDFQCSTSEQRNSWLSSFETDNTSLITINASHVSNLSSLCEIILPNSQTPTIRIFIAPTKSTNPENESTPIEVPKAQSHGESNHIQHNVTNRFRLVYRQFHQLLLHLMATPSKFQAASSLQAIFTFQTVKDWFPRLPLTGGMVPMPDDNFNDRIFGFLQRNWTVSPWFRDFIRNIVDRKLDADLPTYFTNLDPLWDLWDESQRAKELNSQLLAEPSLFAGIHTISFLWGVLIAGVFLIILVPIFLLALYCLFLAIYHCCGGQKRRIGNPYKRTLRTRDTTLGANPLAIWENAIIDPLPMSRKRVRTSDNRPIYLSQSSFSAKASEDSVLLATDSDEDMLLPASPASSSGSTVTAVRCSGLLGEENPANEGDISFSGCIEVADPDRWNSTDVLCAMDITTPQKRIEFVEELSDPAFDSKFSDVWLVEAFTPASELPCNSGPGKLSTPARTVIADEAANQG</sequence>
<gene>
    <name evidence="3" type="ORF">EYR41_006304</name>
</gene>